<accession>A0A7I8K2C1</accession>
<evidence type="ECO:0000313" key="4">
    <source>
        <dbReference type="Proteomes" id="UP000663760"/>
    </source>
</evidence>
<gene>
    <name evidence="3" type="ORF">SI8410_02002477</name>
</gene>
<dbReference type="Pfam" id="PF13920">
    <property type="entry name" value="zf-C3HC4_3"/>
    <property type="match status" value="1"/>
</dbReference>
<dbReference type="InterPro" id="IPR036890">
    <property type="entry name" value="HATPase_C_sf"/>
</dbReference>
<dbReference type="PROSITE" id="PS50089">
    <property type="entry name" value="ZF_RING_2"/>
    <property type="match status" value="1"/>
</dbReference>
<dbReference type="SUPFAM" id="SSF55874">
    <property type="entry name" value="ATPase domain of HSP90 chaperone/DNA topoisomerase II/histidine kinase"/>
    <property type="match status" value="2"/>
</dbReference>
<dbReference type="Pfam" id="PF25794">
    <property type="entry name" value="SACS"/>
    <property type="match status" value="3"/>
</dbReference>
<dbReference type="OrthoDB" id="1262810at2759"/>
<dbReference type="PANTHER" id="PTHR15600">
    <property type="entry name" value="SACSIN"/>
    <property type="match status" value="1"/>
</dbReference>
<dbReference type="NCBIfam" id="NF047352">
    <property type="entry name" value="P_loop_sacsin"/>
    <property type="match status" value="2"/>
</dbReference>
<keyword evidence="1" id="KW-0862">Zinc</keyword>
<keyword evidence="4" id="KW-1185">Reference proteome</keyword>
<evidence type="ECO:0000313" key="3">
    <source>
        <dbReference type="EMBL" id="CAA7391105.1"/>
    </source>
</evidence>
<keyword evidence="1" id="KW-0479">Metal-binding</keyword>
<sequence length="4752" mass="536211">MDQGLLEDFGQRIDLTRRIREVLVNYPEGTTVLKELIQNADDAGATKVRFCLDRRSHGVSSLLSDKLGQWQGPALLAYNDAVFTEADFVSICNIGDSKKQDQVWKTGRFGVGFNSVYHLTDLPSFVSDKYVVLFDPQGEYLPNVASSNPGKRLDFVSSSAISFYSDQFLPYCAFGCDMKRPFLGTLFRFPLRSSSQAAVSKLSRQTYVEDDIISIFSQLYKEAVFAMLFLKNIISIEMYVWNNGTDEPRKVYACSINSINESMTQHRQALRRLSRSIEMGKREFESFSLDFLSETLVGTRLEKKIVTFFIVQALASSSSRIGAFAANAAKEYDIHLLPWASIAACISGGLAEDDVLKQGQAFCFLPLPVKTGLKVQVNGYFEVSSNRRSIWYGDDMDRGGKLRSEWNKLLLEDVVAPVFGELLVRLSKQLGPSELYYSLWPFGSFDEPWKFLVGHIYENVVSSPVIYSEIGEGTWLSPLEAFFHDVQFCRSSALGDALVSLGMPIVSPPKLVVEMMFHCVPRLWQRAVTPATVRRFLEKSGLLTPVNRHHRLVLLEYCLSDLTDAEVGQHLHGLQLLPLADGGFASFSETSTAPSIFVCDEFEYRLLEGVSDQVVDRRIGSELFERLSGVATASTTNIKMFKAQNFLQLLPRFFPIEWKYKIGVPWNGHSDSNQPTLSWFRLFWQYLCMYCHDLSIFSDWPILPSTSGHLYRASRFSKLMNSKHLSDPLKNILVKLDCKILDQNYGIDHEDLHLYVHEANGGGVLNAILDVLPTGDAMFQMLFQNLSSDEKTELCKFLLDPKWYYEDLMDDSQISDCKKLPIFRVYNGLSATVFFSDLESPKKYLPPCNIPEHILGGNFLWCYSHIDEEILGKYFGIRHMEKTVFYKENVFNRISELSFEICNQVMINILHDLPQLCSDDSSFKETLSNLEFVPTINGTRESPRSLYDPRVEELYGLLEDFDCFPHCLFQEPGILSMLQYLGLRTSVSSETIIQSARHIESLMHSDPLKAYSRGKVLLSYLEVNASKWVRKPHFDGEKKMSRMLLKGASSFRPHDMFLESDTEKFWNDLKMISWCPVLVTAPFSSLPWPSVSSILAPPKVVRLPVDLWLVSASMRILDGECSSSALSSTLGWSSPPSGSIVTAQLLELGKNNEIVTDQVLRQELTVAMPKIYSLLMGLIGSDEMDVIKAVLTGCRWIWVGDGFATVDEVVLSGHLHLAPYIRVIPVDLAVFKELFLELGVEESLKPIDYANILCRMSRKKGNDPLDRQELSMAIFVAQHLAGVCHQGLHVQIHIPDASSRLFPASDLVYNDAPWLLDLGDGLTRKISKTDLYSEKDVCKFVHNNISNDVAEKLGVRSLRRILLAESSDSMNLSLSGVAEAFGQHEALTTRLKHIIEMYADGPGILFELVQNAEDAGASEVSFLLDKTQYGTSSILSPEMAEWQGPALYCYNNSVFSPQDLYAISRIGQDGKLEKPLSIGRFGLGFNCVYHFTDIPGFVSGENIVIFDPHACHLPGISPTHPGLRIRYAGKSILEQFPDQFAPFLHFGCDLKSSFPGTLFRFPLRNEIVASRSQIKKEKYSPEDVHSLFLSFSEVVSEALLFLRNVKTVSIFVKDGPDHEMQLSYRVSRLNVNEPDKELHPLHNLLSFVHGNSMNGLTEEKFLDKLGKTVDRDLPWHCQKIAIAERHMSIGKLHFWLISECIGGGNAKEKSLLLANRSHNFIPWGCVAAYLHSVNDKELVDSLNAEGQLDHKTFIRYQPTEYLMQDVKELVGRAFCFLPLPINTGLPVHLNAYFELSSNRRDIWFGNDMAGGGKIRSDWNSSLLVDVVAPAYAHFLNAVALEIGPCDLFFSFWPTLVGIEPWASLVRTVYRSIADLGLCVLYTRARGGQWISTRQGIFPDFTFLKGNVLGEALSESGLPLITITKPIAERFVNACPSLHVLNPPLLRRLLIRRKREFNKKDAMMLMLEYCLSDKDGSVFYDDLYGIPLVPLANGSFTTFKKHGEGERVFVTSEHEYNLLSDLLPHLLVDYEIPEVIFRKLHSIAESGQSNLSLLTCCSLVDLLPRILPPEWHYAKQVSWNPGQEGHPTIEWIQLLWSYLNSHCNDLSMLSMWPILPVGDCHLFQLVENSNIIKNESWSENMFSLLQKVGCFFLRSDIQIQHPQLKNFVQDPTAAGILNAIRAIAQLPHDIMNLFVDTLEGEIHELRSFLLQSKWFSGNVMETRHTDMIKLLPLFETYRSRKFVSLTNPTKWLRPHGIHEYLLDENFVRTESEREKSILKSYMGTREPSKAEFYKDHVLNHMPDFLSQPTVLSSILCDLKNLIDVDNSMKIVFAEYPFVLSANGCWQCPARLYDPRVPGLKKLLHNHYFPCDEFSNTEMLDILAYVGLKCTLDFTGLLDSARSISMLHDSGDPDALIFGKRLLSCLGALSLKLSSCCKDMQHSSNDSVFHLENDLMVTEHSEKDVCDDCMQLDSEVHACLGDFNTEFEDEFWSELKKISWCPVSVIPPMQGIPWFSSKSLVASPDITRPKSQMWIVSSRMRILESECSPTYLQDRLGWLDHPDIRILCAQLIAISKMYYQLELDSEEKAFLDSQLQREITALYLKLQHFVGRDDFKVAKVSLSSSQWVWVGDNFVSSCALAFDSPIKYHPYLYVVPSELSGFRPLLLELGVRSTFEVLDYLHVLQRLHQDLKGELLSPEQLNFVLCVLEAISDCSTEKPLNDGLLSSLLVPDLSGGLAYANDVVYNDAPWMEKSCPKKLFVHPSVREDLSKQLGLQSLRSLSFVDDEMTKDLPCMGYSKISELLQLYGNNQFLLFDILELADCCNAKKVHVIYDKREHPRQSLLQHNLGEFQGPSLLAVLEGTTLSREELCSLQLSPPWKLRGATLYYGLALLSCHSVSDLLSVVSGGYLYMFDPLGFAFSPHSNTIPSAKMFSLIGTDLTKKFQDQFHPMLMYEDEMFSIKDSTIIRMPLSSRLAEEYGASSTRVEAIFNQFIDHGSSTILSLKSVMKVSLSTWEVGNLTPSLDYSVSIDPKSATMRNPFSEKKWRKFHISRLFNSSNATIKSHVMDLHVFQRGDVTINKWLVVHSMGSGQTRNMALDRRYVAYNLTPVAGVAAHISQNGMPINQRSSSCVLSPLPLSQKINWPVTAMGCFLVCHTGERYLFNKEGGATISKLHLDSTKQLMEAWNKELMFCVRDSYIEMVLELQKLQRDPLNPSTETNNTASLSSILCAYGDSVYSFWPRTPQKPSPDQPIPFNNDTCLAEANEVDWQYMIQYVIRPFYERIVDLPVWRLYRGDIVKANEGMFLSQSANDTGCGLPPANVCSFVKEHYPVFCVPSELVSEIQAVGFKVREIKPQMVRSLLKASRSVALRSIDIYLDVLDYCLSDIEHLLSSNESEAESSSQRICVEPVGRIHAENHSTLRNQTSSLQDPDFHRTRHFISHDNPGSDALEIVGSFGRALYDFGRGVVEDIGRTGHLVQSTTVTDDKVYSRKPLQSIAHELKGLPFPTAKKNLSRLGITELWIGTKEQQSLMRPLADNFIHPECLERPALSVCLLKNTIHSILKLESFSPYLLSKHLRSLFSEHWVDHVLECNRTPWISWEKKTESLDGPSAEWIKLFWGIFNAMHGDLSLVSEWPFIPAFLNRSILCRIRECNLVFIPPVIETTFEVPLGTNFDTSGILYSSENSDGESDMTKLYITSFEMTKSRYPWLFLLLNQCNIPVYDMTFSNQGAPEICFPALGQSLGQVIASKLLAAKQAGYFSEPDPFSHEDRDRLFNLFMSDFKSSAGSFYKREEIDVLRVLPIFKTAVGSYTQLCNDDQCLIPSDAFFHPKSAICLSSSRDESLFYRSLGVNELQNHEILVRFALPGFEEKTSKEQDNILKYLYMNWQDIHLDSRAIETLKETHFVRNANELCSQLFKPRDLLDPCDPLLMSVFSEERNKFPGERFTSDGWLRILKKTGIRTSSDADVIVECARKLELLGKESMKCLENNNDTDSEFWCSSKGISSELWSLAASVVETIFANFAVLYDNSFCGLLSTIAFVPAEKGFPSIGGKKGGKKVLSSFSEAILLKDWPLAWSCSPILVKENVVPPEFARGALRFRSPPAFSTVLKHLQVVGRNNGEDILAHWPASIGMMTVEEACCEILKYLDRIWKSLSSSDIQELQKVAFIPVANGTRLVTANSLFVRLTVNLSPFGFELPSLYLPFVRILKDIGIRELLSVAYAKDLLLNIRELCGYQHLNPNELRAVMELLHFICNETSLSRLNSSEWFPDAIVPDDGCRLVMAKSCVYVDVHGSQFLTSINTSMLRFVHPQLPEKMCLALGVKKLCDVVVEELEEHQQLVVQDEIGLVPLKRMRDKLLSKSFLEALWFIVNSSVDRMPLLEGLTWEDLQSSLHCISKKLQFVQYIHTRFLLLPRLLDITRKGNFFIIPEWEDTATRHRTTHFVDKSRARILAAEPPSYMSIYDVMAAVVSQVLGSPTALPIGPLFSCPPGSEKAIVRLLRMGSEGKVAKNESKNGVSVGEELLPQDALQVQFHPLRPFYAGEIVAWRLGKDGEKLKYGKVPEDVRPSAGQALYRFSVETASGKTQTLLSSQVFSFRSVSMADASSTSQKAKESSEQVSTGVVSQAASSEQLGQGMQYGRVSATELVQAVHDMLSASGISIDTEKQALMQMNLTLQEQLRESEVSLLVEQEKADSAVKEADAAKAAWLCRICLAAEVEIATIPCGHVLCHRCSSAVSRCPFCRVQVSKTMKIFRP</sequence>
<dbReference type="SUPFAM" id="SSF57850">
    <property type="entry name" value="RING/U-box"/>
    <property type="match status" value="1"/>
</dbReference>
<reference evidence="3" key="1">
    <citation type="submission" date="2020-02" db="EMBL/GenBank/DDBJ databases">
        <authorList>
            <person name="Scholz U."/>
            <person name="Mascher M."/>
            <person name="Fiebig A."/>
        </authorList>
    </citation>
    <scope>NUCLEOTIDE SEQUENCE</scope>
</reference>
<dbReference type="InterPro" id="IPR001841">
    <property type="entry name" value="Znf_RING"/>
</dbReference>
<protein>
    <recommendedName>
        <fullName evidence="2">RING-type domain-containing protein</fullName>
    </recommendedName>
</protein>
<dbReference type="PANTHER" id="PTHR15600:SF42">
    <property type="entry name" value="SACSIN"/>
    <property type="match status" value="1"/>
</dbReference>
<name>A0A7I8K2C1_SPIIN</name>
<dbReference type="EMBL" id="LR746265">
    <property type="protein sequence ID" value="CAA7391105.1"/>
    <property type="molecule type" value="Genomic_DNA"/>
</dbReference>
<evidence type="ECO:0000256" key="1">
    <source>
        <dbReference type="PROSITE-ProRule" id="PRU00175"/>
    </source>
</evidence>
<organism evidence="3 4">
    <name type="scientific">Spirodela intermedia</name>
    <name type="common">Intermediate duckweed</name>
    <dbReference type="NCBI Taxonomy" id="51605"/>
    <lineage>
        <taxon>Eukaryota</taxon>
        <taxon>Viridiplantae</taxon>
        <taxon>Streptophyta</taxon>
        <taxon>Embryophyta</taxon>
        <taxon>Tracheophyta</taxon>
        <taxon>Spermatophyta</taxon>
        <taxon>Magnoliopsida</taxon>
        <taxon>Liliopsida</taxon>
        <taxon>Araceae</taxon>
        <taxon>Lemnoideae</taxon>
        <taxon>Spirodela</taxon>
    </lineage>
</organism>
<proteinExistence type="predicted"/>
<keyword evidence="1" id="KW-0863">Zinc-finger</keyword>
<feature type="domain" description="RING-type" evidence="2">
    <location>
        <begin position="4706"/>
        <end position="4740"/>
    </location>
</feature>
<dbReference type="InterPro" id="IPR013083">
    <property type="entry name" value="Znf_RING/FYVE/PHD"/>
</dbReference>
<dbReference type="Gene3D" id="3.30.40.10">
    <property type="entry name" value="Zinc/RING finger domain, C3HC4 (zinc finger)"/>
    <property type="match status" value="1"/>
</dbReference>
<dbReference type="Proteomes" id="UP000663760">
    <property type="component" value="Chromosome 2"/>
</dbReference>
<dbReference type="GO" id="GO:0030544">
    <property type="term" value="F:Hsp70 protein binding"/>
    <property type="evidence" value="ECO:0007669"/>
    <property type="project" value="TreeGrafter"/>
</dbReference>
<dbReference type="InterPro" id="IPR058210">
    <property type="entry name" value="SACS/Nov_dom"/>
</dbReference>
<evidence type="ECO:0000259" key="2">
    <source>
        <dbReference type="PROSITE" id="PS50089"/>
    </source>
</evidence>
<dbReference type="GO" id="GO:0008270">
    <property type="term" value="F:zinc ion binding"/>
    <property type="evidence" value="ECO:0007669"/>
    <property type="project" value="UniProtKB-KW"/>
</dbReference>
<dbReference type="InterPro" id="IPR052972">
    <property type="entry name" value="Sacsin_chaperone_reg"/>
</dbReference>
<dbReference type="SMART" id="SM00184">
    <property type="entry name" value="RING"/>
    <property type="match status" value="1"/>
</dbReference>